<dbReference type="Pfam" id="PF18198">
    <property type="entry name" value="AAA_lid_11"/>
    <property type="match status" value="1"/>
</dbReference>
<organism evidence="2 3">
    <name type="scientific">Rotaria socialis</name>
    <dbReference type="NCBI Taxonomy" id="392032"/>
    <lineage>
        <taxon>Eukaryota</taxon>
        <taxon>Metazoa</taxon>
        <taxon>Spiralia</taxon>
        <taxon>Gnathifera</taxon>
        <taxon>Rotifera</taxon>
        <taxon>Eurotatoria</taxon>
        <taxon>Bdelloidea</taxon>
        <taxon>Philodinida</taxon>
        <taxon>Philodinidae</taxon>
        <taxon>Rotaria</taxon>
    </lineage>
</organism>
<feature type="domain" description="Dynein heavy chain AAA lid" evidence="1">
    <location>
        <begin position="1"/>
        <end position="75"/>
    </location>
</feature>
<dbReference type="GO" id="GO:0045505">
    <property type="term" value="F:dynein intermediate chain binding"/>
    <property type="evidence" value="ECO:0007669"/>
    <property type="project" value="InterPro"/>
</dbReference>
<dbReference type="AlphaFoldDB" id="A0A822C8Q6"/>
<reference evidence="2" key="1">
    <citation type="submission" date="2021-02" db="EMBL/GenBank/DDBJ databases">
        <authorList>
            <person name="Nowell W R."/>
        </authorList>
    </citation>
    <scope>NUCLEOTIDE SEQUENCE</scope>
</reference>
<evidence type="ECO:0000313" key="3">
    <source>
        <dbReference type="Proteomes" id="UP000663848"/>
    </source>
</evidence>
<proteinExistence type="predicted"/>
<comment type="caution">
    <text evidence="2">The sequence shown here is derived from an EMBL/GenBank/DDBJ whole genome shotgun (WGS) entry which is preliminary data.</text>
</comment>
<dbReference type="EMBL" id="CAJOBR010044041">
    <property type="protein sequence ID" value="CAF5033551.1"/>
    <property type="molecule type" value="Genomic_DNA"/>
</dbReference>
<dbReference type="GO" id="GO:0030286">
    <property type="term" value="C:dynein complex"/>
    <property type="evidence" value="ECO:0007669"/>
    <property type="project" value="InterPro"/>
</dbReference>
<dbReference type="InterPro" id="IPR026983">
    <property type="entry name" value="DHC"/>
</dbReference>
<accession>A0A822C8Q6</accession>
<feature type="non-terminal residue" evidence="2">
    <location>
        <position position="79"/>
    </location>
</feature>
<dbReference type="GO" id="GO:0007018">
    <property type="term" value="P:microtubule-based movement"/>
    <property type="evidence" value="ECO:0007669"/>
    <property type="project" value="InterPro"/>
</dbReference>
<evidence type="ECO:0000313" key="2">
    <source>
        <dbReference type="EMBL" id="CAF5033551.1"/>
    </source>
</evidence>
<protein>
    <recommendedName>
        <fullName evidence="1">Dynein heavy chain AAA lid domain-containing protein</fullName>
    </recommendedName>
</protein>
<dbReference type="InterPro" id="IPR041658">
    <property type="entry name" value="AAA_lid_11"/>
</dbReference>
<dbReference type="InterPro" id="IPR042219">
    <property type="entry name" value="AAA_lid_11_sf"/>
</dbReference>
<gene>
    <name evidence="2" type="ORF">QYT958_LOCUS40841</name>
</gene>
<feature type="non-terminal residue" evidence="2">
    <location>
        <position position="1"/>
    </location>
</feature>
<dbReference type="Proteomes" id="UP000663848">
    <property type="component" value="Unassembled WGS sequence"/>
</dbReference>
<dbReference type="GO" id="GO:0051959">
    <property type="term" value="F:dynein light intermediate chain binding"/>
    <property type="evidence" value="ECO:0007669"/>
    <property type="project" value="InterPro"/>
</dbReference>
<sequence>MISEVQYGGRVTDDFDKRLLKTYVKSWFCDEMFDANFQFEEKAYHIPKITRMDDIFDYIDTMPNYDSGKVFGLSPLAND</sequence>
<dbReference type="PANTHER" id="PTHR46961">
    <property type="entry name" value="DYNEIN HEAVY CHAIN 1, AXONEMAL-LIKE PROTEIN"/>
    <property type="match status" value="1"/>
</dbReference>
<name>A0A822C8Q6_9BILA</name>
<dbReference type="Gene3D" id="1.10.8.720">
    <property type="entry name" value="Region D6 of dynein motor"/>
    <property type="match status" value="1"/>
</dbReference>
<evidence type="ECO:0000259" key="1">
    <source>
        <dbReference type="Pfam" id="PF18198"/>
    </source>
</evidence>